<dbReference type="AlphaFoldDB" id="A0A5N6SXN6"/>
<dbReference type="Proteomes" id="UP000325672">
    <property type="component" value="Unassembled WGS sequence"/>
</dbReference>
<evidence type="ECO:0000313" key="1">
    <source>
        <dbReference type="EMBL" id="KAE8139382.1"/>
    </source>
</evidence>
<dbReference type="Pfam" id="PF11951">
    <property type="entry name" value="Fungal_trans_2"/>
    <property type="match status" value="1"/>
</dbReference>
<dbReference type="EMBL" id="ML743566">
    <property type="protein sequence ID" value="KAE8139382.1"/>
    <property type="molecule type" value="Genomic_DNA"/>
</dbReference>
<organism evidence="1 2">
    <name type="scientific">Aspergillus pseudotamarii</name>
    <dbReference type="NCBI Taxonomy" id="132259"/>
    <lineage>
        <taxon>Eukaryota</taxon>
        <taxon>Fungi</taxon>
        <taxon>Dikarya</taxon>
        <taxon>Ascomycota</taxon>
        <taxon>Pezizomycotina</taxon>
        <taxon>Eurotiomycetes</taxon>
        <taxon>Eurotiomycetidae</taxon>
        <taxon>Eurotiales</taxon>
        <taxon>Aspergillaceae</taxon>
        <taxon>Aspergillus</taxon>
        <taxon>Aspergillus subgen. Circumdati</taxon>
    </lineage>
</organism>
<keyword evidence="2" id="KW-1185">Reference proteome</keyword>
<dbReference type="OrthoDB" id="3509362at2759"/>
<protein>
    <submittedName>
        <fullName evidence="1">Fungal-specific transcription factor domain-containing protein</fullName>
    </submittedName>
</protein>
<dbReference type="RefSeq" id="XP_031915445.1">
    <property type="nucleotide sequence ID" value="XM_032063460.1"/>
</dbReference>
<dbReference type="InterPro" id="IPR021858">
    <property type="entry name" value="Fun_TF"/>
</dbReference>
<name>A0A5N6SXN6_ASPPS</name>
<evidence type="ECO:0000313" key="2">
    <source>
        <dbReference type="Proteomes" id="UP000325672"/>
    </source>
</evidence>
<accession>A0A5N6SXN6</accession>
<sequence>MSVNTVGSVQGPEFLRRMLSLKTRLKDRTCPPSPDPSPRQLAESYRSSALIYLYRVMRRAFPMQRDELSSKATIQVASVVDSISQIPPRSLPECTLLFPPFLAGGEATAESHMESLRHRMLDIIESRGFKNVEVALSVLEKLWRLRITGRTTMEAVRVGWLDIVQQNGIELPLT</sequence>
<gene>
    <name evidence="1" type="ORF">BDV38DRAFT_51323</name>
</gene>
<reference evidence="1 2" key="1">
    <citation type="submission" date="2019-04" db="EMBL/GenBank/DDBJ databases">
        <title>Friends and foes A comparative genomics study of 23 Aspergillus species from section Flavi.</title>
        <authorList>
            <consortium name="DOE Joint Genome Institute"/>
            <person name="Kjaerbolling I."/>
            <person name="Vesth T."/>
            <person name="Frisvad J.C."/>
            <person name="Nybo J.L."/>
            <person name="Theobald S."/>
            <person name="Kildgaard S."/>
            <person name="Isbrandt T."/>
            <person name="Kuo A."/>
            <person name="Sato A."/>
            <person name="Lyhne E.K."/>
            <person name="Kogle M.E."/>
            <person name="Wiebenga A."/>
            <person name="Kun R.S."/>
            <person name="Lubbers R.J."/>
            <person name="Makela M.R."/>
            <person name="Barry K."/>
            <person name="Chovatia M."/>
            <person name="Clum A."/>
            <person name="Daum C."/>
            <person name="Haridas S."/>
            <person name="He G."/>
            <person name="LaButti K."/>
            <person name="Lipzen A."/>
            <person name="Mondo S."/>
            <person name="Riley R."/>
            <person name="Salamov A."/>
            <person name="Simmons B.A."/>
            <person name="Magnuson J.K."/>
            <person name="Henrissat B."/>
            <person name="Mortensen U.H."/>
            <person name="Larsen T.O."/>
            <person name="Devries R.P."/>
            <person name="Grigoriev I.V."/>
            <person name="Machida M."/>
            <person name="Baker S.E."/>
            <person name="Andersen M.R."/>
        </authorList>
    </citation>
    <scope>NUCLEOTIDE SEQUENCE [LARGE SCALE GENOMIC DNA]</scope>
    <source>
        <strain evidence="1 2">CBS 117625</strain>
    </source>
</reference>
<dbReference type="GeneID" id="43647670"/>
<proteinExistence type="predicted"/>